<reference evidence="2 3" key="1">
    <citation type="journal article" date="2020" name="ISME J.">
        <title>Comparative genomics reveals insights into cyanobacterial evolution and habitat adaptation.</title>
        <authorList>
            <person name="Chen M.Y."/>
            <person name="Teng W.K."/>
            <person name="Zhao L."/>
            <person name="Hu C.X."/>
            <person name="Zhou Y.K."/>
            <person name="Han B.P."/>
            <person name="Song L.R."/>
            <person name="Shu W.S."/>
        </authorList>
    </citation>
    <scope>NUCLEOTIDE SEQUENCE [LARGE SCALE GENOMIC DNA]</scope>
    <source>
        <strain evidence="2 3">FACHB-196</strain>
    </source>
</reference>
<feature type="transmembrane region" description="Helical" evidence="1">
    <location>
        <begin position="270"/>
        <end position="289"/>
    </location>
</feature>
<evidence type="ECO:0008006" key="4">
    <source>
        <dbReference type="Google" id="ProtNLM"/>
    </source>
</evidence>
<dbReference type="Proteomes" id="UP000640531">
    <property type="component" value="Unassembled WGS sequence"/>
</dbReference>
<feature type="transmembrane region" description="Helical" evidence="1">
    <location>
        <begin position="326"/>
        <end position="342"/>
    </location>
</feature>
<feature type="transmembrane region" description="Helical" evidence="1">
    <location>
        <begin position="155"/>
        <end position="185"/>
    </location>
</feature>
<keyword evidence="1" id="KW-1133">Transmembrane helix</keyword>
<name>A0ABR8FC48_9NOST</name>
<feature type="transmembrane region" description="Helical" evidence="1">
    <location>
        <begin position="364"/>
        <end position="384"/>
    </location>
</feature>
<feature type="transmembrane region" description="Helical" evidence="1">
    <location>
        <begin position="127"/>
        <end position="149"/>
    </location>
</feature>
<keyword evidence="1" id="KW-0472">Membrane</keyword>
<keyword evidence="1" id="KW-0812">Transmembrane</keyword>
<organism evidence="2 3">
    <name type="scientific">Anabaena lutea FACHB-196</name>
    <dbReference type="NCBI Taxonomy" id="2692881"/>
    <lineage>
        <taxon>Bacteria</taxon>
        <taxon>Bacillati</taxon>
        <taxon>Cyanobacteriota</taxon>
        <taxon>Cyanophyceae</taxon>
        <taxon>Nostocales</taxon>
        <taxon>Nostocaceae</taxon>
        <taxon>Anabaena</taxon>
    </lineage>
</organism>
<accession>A0ABR8FC48</accession>
<evidence type="ECO:0000313" key="2">
    <source>
        <dbReference type="EMBL" id="MBD2567435.1"/>
    </source>
</evidence>
<proteinExistence type="predicted"/>
<dbReference type="RefSeq" id="WP_190712382.1">
    <property type="nucleotide sequence ID" value="NZ_JACJST010000004.1"/>
</dbReference>
<feature type="transmembrane region" description="Helical" evidence="1">
    <location>
        <begin position="12"/>
        <end position="34"/>
    </location>
</feature>
<comment type="caution">
    <text evidence="2">The sequence shown here is derived from an EMBL/GenBank/DDBJ whole genome shotgun (WGS) entry which is preliminary data.</text>
</comment>
<gene>
    <name evidence="2" type="ORF">H6G59_05870</name>
</gene>
<dbReference type="EMBL" id="JACJST010000004">
    <property type="protein sequence ID" value="MBD2567435.1"/>
    <property type="molecule type" value="Genomic_DNA"/>
</dbReference>
<evidence type="ECO:0000256" key="1">
    <source>
        <dbReference type="SAM" id="Phobius"/>
    </source>
</evidence>
<feature type="transmembrane region" description="Helical" evidence="1">
    <location>
        <begin position="206"/>
        <end position="226"/>
    </location>
</feature>
<protein>
    <recommendedName>
        <fullName evidence="4">Glucosyl transferase</fullName>
    </recommendedName>
</protein>
<keyword evidence="3" id="KW-1185">Reference proteome</keyword>
<evidence type="ECO:0000313" key="3">
    <source>
        <dbReference type="Proteomes" id="UP000640531"/>
    </source>
</evidence>
<feature type="transmembrane region" description="Helical" evidence="1">
    <location>
        <begin position="295"/>
        <end position="314"/>
    </location>
</feature>
<sequence length="520" mass="60887">MAVKKVINFPAKLIFASPWFIIFIFSVIGLIGILNHSMWRDELNPWLIVRDSKSWQDLIENIRYEAHPVLWYFSLALLRNIADTPIIMQLFHLSLAISSVTIFWLYSPFNYRQKFLFTFTYLPFYEFLLISRNYAFGMLFIFAFCAAFPSRKKTYITLAILLGLMANTNAYALLISFAFLLTLIFEFCFDIEHRQQYLQQNKKADLFISIAIIIACYLLAINIITPPADSYLHGGLNTGWSMTLDLRHLLKSIGRLFGGYFLIIPASKRWLDLIVCAVIALFMVMLTLIKLSKKPFALFFYIIGTLEIFTFAYLRFSGSGPRHFGHFYLILLAALWLGSYYQESNLFTTKFIIPPKSLKFVHKWHYIMFMATLYMQLFGGIYGFSRDMIIPFSASRATTQYIQNSQLDNEFIVASRDANMAALSGYLNRKFYYPERQDMGSFTLFKTGRKEVEQSEILEQMSSLLNLPKYKNKILLILHKKLQFNQTDLKIDPIKSFEKSWIDTERYYLYWVSQKNKNLE</sequence>
<feature type="transmembrane region" description="Helical" evidence="1">
    <location>
        <begin position="86"/>
        <end position="106"/>
    </location>
</feature>